<accession>A0A8H6JF97</accession>
<dbReference type="EMBL" id="WIGM01000817">
    <property type="protein sequence ID" value="KAF6811470.1"/>
    <property type="molecule type" value="Genomic_DNA"/>
</dbReference>
<evidence type="ECO:0000256" key="1">
    <source>
        <dbReference type="SAM" id="MobiDB-lite"/>
    </source>
</evidence>
<organism evidence="2 3">
    <name type="scientific">Colletotrichum musicola</name>
    <dbReference type="NCBI Taxonomy" id="2175873"/>
    <lineage>
        <taxon>Eukaryota</taxon>
        <taxon>Fungi</taxon>
        <taxon>Dikarya</taxon>
        <taxon>Ascomycota</taxon>
        <taxon>Pezizomycotina</taxon>
        <taxon>Sordariomycetes</taxon>
        <taxon>Hypocreomycetidae</taxon>
        <taxon>Glomerellales</taxon>
        <taxon>Glomerellaceae</taxon>
        <taxon>Colletotrichum</taxon>
        <taxon>Colletotrichum orchidearum species complex</taxon>
    </lineage>
</organism>
<name>A0A8H6JF97_9PEZI</name>
<sequence>MASAAQVPTSSSFVGGSEETPCGYAAGSSVLSGRKRLLLLLLLLLLLSNDCGIPVKTRTMPKSQSPSSGCIAVTESSSSSSCYAGRPSLWLWAQTRWTESVAGLGLRLLLVHSELRPGHTAVAVQSKAAGHRRSKETPKSQVSHTLAHTPKRRMHAADAPGPL</sequence>
<gene>
    <name evidence="2" type="ORF">CMUS01_13261</name>
</gene>
<evidence type="ECO:0000313" key="3">
    <source>
        <dbReference type="Proteomes" id="UP000639643"/>
    </source>
</evidence>
<dbReference type="Proteomes" id="UP000639643">
    <property type="component" value="Unassembled WGS sequence"/>
</dbReference>
<evidence type="ECO:0000313" key="2">
    <source>
        <dbReference type="EMBL" id="KAF6811470.1"/>
    </source>
</evidence>
<keyword evidence="3" id="KW-1185">Reference proteome</keyword>
<feature type="region of interest" description="Disordered" evidence="1">
    <location>
        <begin position="123"/>
        <end position="163"/>
    </location>
</feature>
<protein>
    <submittedName>
        <fullName evidence="2">Uncharacterized protein</fullName>
    </submittedName>
</protein>
<comment type="caution">
    <text evidence="2">The sequence shown here is derived from an EMBL/GenBank/DDBJ whole genome shotgun (WGS) entry which is preliminary data.</text>
</comment>
<dbReference type="AlphaFoldDB" id="A0A8H6JF97"/>
<proteinExistence type="predicted"/>
<reference evidence="2" key="1">
    <citation type="journal article" date="2020" name="Phytopathology">
        <title>Genome Sequence Resources of Colletotrichum truncatum, C. plurivorum, C. musicola, and C. sojae: Four Species Pathogenic to Soybean (Glycine max).</title>
        <authorList>
            <person name="Rogerio F."/>
            <person name="Boufleur T.R."/>
            <person name="Ciampi-Guillardi M."/>
            <person name="Sukno S.A."/>
            <person name="Thon M.R."/>
            <person name="Massola Junior N.S."/>
            <person name="Baroncelli R."/>
        </authorList>
    </citation>
    <scope>NUCLEOTIDE SEQUENCE</scope>
    <source>
        <strain evidence="2">LFN0074</strain>
    </source>
</reference>